<reference evidence="1 2" key="1">
    <citation type="submission" date="2014-09" db="EMBL/GenBank/DDBJ databases">
        <authorList>
            <person name="Magalhaes I.L.F."/>
            <person name="Oliveira U."/>
            <person name="Santos F.R."/>
            <person name="Vidigal T.H.D.A."/>
            <person name="Brescovit A.D."/>
            <person name="Santos A.J."/>
        </authorList>
    </citation>
    <scope>NUCLEOTIDE SEQUENCE [LARGE SCALE GENOMIC DNA]</scope>
</reference>
<accession>A0A0P1BG56</accession>
<name>A0A0P1BG56_9BASI</name>
<sequence length="66" mass="7925">MTYTVLWDWEKPSAKPRPILTPRCERRRQKWEGAKEGKEHRVMECRKEGNEEASIYIDKLRAEPPL</sequence>
<dbReference type="EMBL" id="CCYA01000250">
    <property type="protein sequence ID" value="CEH14960.1"/>
    <property type="molecule type" value="Genomic_DNA"/>
</dbReference>
<evidence type="ECO:0000313" key="2">
    <source>
        <dbReference type="Proteomes" id="UP000054845"/>
    </source>
</evidence>
<dbReference type="AlphaFoldDB" id="A0A0P1BG56"/>
<keyword evidence="2" id="KW-1185">Reference proteome</keyword>
<evidence type="ECO:0000313" key="1">
    <source>
        <dbReference type="EMBL" id="CEH14960.1"/>
    </source>
</evidence>
<dbReference type="Proteomes" id="UP000054845">
    <property type="component" value="Unassembled WGS sequence"/>
</dbReference>
<protein>
    <submittedName>
        <fullName evidence="1">Uncharacterized protein</fullName>
    </submittedName>
</protein>
<proteinExistence type="predicted"/>
<organism evidence="1 2">
    <name type="scientific">Ceraceosorus bombacis</name>
    <dbReference type="NCBI Taxonomy" id="401625"/>
    <lineage>
        <taxon>Eukaryota</taxon>
        <taxon>Fungi</taxon>
        <taxon>Dikarya</taxon>
        <taxon>Basidiomycota</taxon>
        <taxon>Ustilaginomycotina</taxon>
        <taxon>Exobasidiomycetes</taxon>
        <taxon>Ceraceosorales</taxon>
        <taxon>Ceraceosoraceae</taxon>
        <taxon>Ceraceosorus</taxon>
    </lineage>
</organism>